<accession>X1M548</accession>
<protein>
    <submittedName>
        <fullName evidence="1">Uncharacterized protein</fullName>
    </submittedName>
</protein>
<evidence type="ECO:0000313" key="1">
    <source>
        <dbReference type="EMBL" id="GAI26747.1"/>
    </source>
</evidence>
<dbReference type="EMBL" id="BARV01021708">
    <property type="protein sequence ID" value="GAI26747.1"/>
    <property type="molecule type" value="Genomic_DNA"/>
</dbReference>
<organism evidence="1">
    <name type="scientific">marine sediment metagenome</name>
    <dbReference type="NCBI Taxonomy" id="412755"/>
    <lineage>
        <taxon>unclassified sequences</taxon>
        <taxon>metagenomes</taxon>
        <taxon>ecological metagenomes</taxon>
    </lineage>
</organism>
<proteinExistence type="predicted"/>
<reference evidence="1" key="1">
    <citation type="journal article" date="2014" name="Front. Microbiol.">
        <title>High frequency of phylogenetically diverse reductive dehalogenase-homologous genes in deep subseafloor sedimentary metagenomes.</title>
        <authorList>
            <person name="Kawai M."/>
            <person name="Futagami T."/>
            <person name="Toyoda A."/>
            <person name="Takaki Y."/>
            <person name="Nishi S."/>
            <person name="Hori S."/>
            <person name="Arai W."/>
            <person name="Tsubouchi T."/>
            <person name="Morono Y."/>
            <person name="Uchiyama I."/>
            <person name="Ito T."/>
            <person name="Fujiyama A."/>
            <person name="Inagaki F."/>
            <person name="Takami H."/>
        </authorList>
    </citation>
    <scope>NUCLEOTIDE SEQUENCE</scope>
    <source>
        <strain evidence="1">Expedition CK06-06</strain>
    </source>
</reference>
<feature type="non-terminal residue" evidence="1">
    <location>
        <position position="1"/>
    </location>
</feature>
<comment type="caution">
    <text evidence="1">The sequence shown here is derived from an EMBL/GenBank/DDBJ whole genome shotgun (WGS) entry which is preliminary data.</text>
</comment>
<dbReference type="AlphaFoldDB" id="X1M548"/>
<sequence>KVYLWIKSLSDFGFVMHTPHSILETYELIPEATSLRYQLFEIKQYANMFEGYFGNLFNTTEEALIKYIKTISDKLDEIRSLPEPEQKTIFLDFSLAMFWITELRTINISSNALLKSIADLRIQLKV</sequence>
<name>X1M548_9ZZZZ</name>
<gene>
    <name evidence="1" type="ORF">S06H3_35919</name>
</gene>